<dbReference type="SUPFAM" id="SSF57903">
    <property type="entry name" value="FYVE/PHD zinc finger"/>
    <property type="match status" value="2"/>
</dbReference>
<dbReference type="SUPFAM" id="SSF63748">
    <property type="entry name" value="Tudor/PWWP/MBT"/>
    <property type="match status" value="2"/>
</dbReference>
<organism evidence="8 9">
    <name type="scientific">Volvox africanus</name>
    <dbReference type="NCBI Taxonomy" id="51714"/>
    <lineage>
        <taxon>Eukaryota</taxon>
        <taxon>Viridiplantae</taxon>
        <taxon>Chlorophyta</taxon>
        <taxon>core chlorophytes</taxon>
        <taxon>Chlorophyceae</taxon>
        <taxon>CS clade</taxon>
        <taxon>Chlamydomonadales</taxon>
        <taxon>Volvocaceae</taxon>
        <taxon>Volvox</taxon>
    </lineage>
</organism>
<proteinExistence type="predicted"/>
<feature type="compositionally biased region" description="Low complexity" evidence="5">
    <location>
        <begin position="348"/>
        <end position="359"/>
    </location>
</feature>
<dbReference type="PROSITE" id="PS01359">
    <property type="entry name" value="ZF_PHD_1"/>
    <property type="match status" value="1"/>
</dbReference>
<dbReference type="PANTHER" id="PTHR31333:SF6">
    <property type="entry name" value="MUM1 LIKE 1"/>
    <property type="match status" value="1"/>
</dbReference>
<dbReference type="CDD" id="cd05162">
    <property type="entry name" value="PWWP"/>
    <property type="match status" value="2"/>
</dbReference>
<sequence>MDCVVTPHLSRQRTANLQVSDMQDDTISVNKKQTLRNSAKRSYQSAVCLAQDAAPTSPKEPQIPHRIVTDKRQRTGSPSIPLLGQLAAKRSPRLEIEGTNKAPQEQENLLLSSVAIVVPQADVDGSSVIVDGSSAMALYRQLIGQASEAVAGSECQRVGEGSRVWIKMAGYCHWPAVVFSLRYCRKSEIPDLLASYQPGRTLVHFYGSHDHVWASPSSLTPWSTDREVRLAALKAAARSSRVAASTLAELTGSLDINAASDLKRELARVVQMREAALGRPNMKASGSRSGGGRGNKLICGACGEGGSQITCTSCRTAFHTLCLPRPDVSPEHMLAAAAMEAALQAAAQATSEQQLQQQSPTSDPPRPLQQQKVAWTCGACGSQNELQGTVRLNLMPCVTGAGPAGNHKAGGREAVVGAGGARGAATSSSSGSWEDIGKPLMPQGGEQQMRCTQHTELLALYEWLLDKDAELEAAAVAAKGDEKTGSPDMAEEASREAMDAVRVRTKGEPAEAVLTPAKQQQSSGATAATGTSAVLQPLPGTRLWVKTPGYCHWPAVVFSLRYCRKSEIPDLLASYQPGRTLVHFYGEHNHAWLPDAEVAALAAAAANPREEQERREGLVAWTSRRKKSALSGHIALAELDGSGKAAHQPLECETRLDGGTAASAASPAAFDSALVLDMAATSSDVSAAVDGAGSSKTPMKAPVTLFNTLTPSFSGDPHREILRVVALREARLAEDEERQDQAAWEMMLNRAREGALPGTTSRRGGGSGFGPWLGDTCSSASLAVGGSSTGSGNRSGVRETGFNGWRSRLRICAACEEPGGQVICLRCRRAYHTLCLTPRWLSPLYMPPQQRWNCACCGNENELQQSSCVTYDGARTPEEERMGLTPDWIIVAGAFKVFQLPRPTASAPYIQGLLDPCTNSKANPNIPAEKLYDKEDDGLRLSNSWAGYYVILNPEYTSQTQWRFVNRAIDEVENGSVPAVLLLCRNSTDTAYFQRLRPYPRVMLRRTSAMFKDYDKTPIGFGVAVFCIAPRGPTRSLLYQRFIAAFGDWGEPNIPIDAAFVDSPAFVDLLDRLADHATRHMRDTWVQCSACQKVRRQGPYATGLVIWDFRDYS</sequence>
<feature type="domain" description="PWWP" evidence="7">
    <location>
        <begin position="539"/>
        <end position="604"/>
    </location>
</feature>
<evidence type="ECO:0000313" key="9">
    <source>
        <dbReference type="Proteomes" id="UP001165090"/>
    </source>
</evidence>
<dbReference type="PROSITE" id="PS50016">
    <property type="entry name" value="ZF_PHD_2"/>
    <property type="match status" value="1"/>
</dbReference>
<dbReference type="Pfam" id="PF00855">
    <property type="entry name" value="PWWP"/>
    <property type="match status" value="2"/>
</dbReference>
<dbReference type="Gene3D" id="2.30.30.140">
    <property type="match status" value="2"/>
</dbReference>
<dbReference type="InterPro" id="IPR019786">
    <property type="entry name" value="Zinc_finger_PHD-type_CS"/>
</dbReference>
<evidence type="ECO:0000256" key="1">
    <source>
        <dbReference type="ARBA" id="ARBA00022723"/>
    </source>
</evidence>
<accession>A0ABQ5RZ39</accession>
<evidence type="ECO:0000259" key="7">
    <source>
        <dbReference type="PROSITE" id="PS50812"/>
    </source>
</evidence>
<gene>
    <name evidence="8" type="primary">VAMT001</name>
    <name evidence="8" type="ORF">VaNZ11_005720</name>
</gene>
<dbReference type="InterPro" id="IPR013083">
    <property type="entry name" value="Znf_RING/FYVE/PHD"/>
</dbReference>
<evidence type="ECO:0000256" key="3">
    <source>
        <dbReference type="ARBA" id="ARBA00022833"/>
    </source>
</evidence>
<keyword evidence="3" id="KW-0862">Zinc</keyword>
<comment type="caution">
    <text evidence="8">The sequence shown here is derived from an EMBL/GenBank/DDBJ whole genome shotgun (WGS) entry which is preliminary data.</text>
</comment>
<keyword evidence="2 4" id="KW-0863">Zinc-finger</keyword>
<dbReference type="InterPro" id="IPR019787">
    <property type="entry name" value="Znf_PHD-finger"/>
</dbReference>
<keyword evidence="1" id="KW-0479">Metal-binding</keyword>
<feature type="domain" description="PHD-type" evidence="6">
    <location>
        <begin position="809"/>
        <end position="860"/>
    </location>
</feature>
<evidence type="ECO:0000313" key="8">
    <source>
        <dbReference type="EMBL" id="GLI62898.1"/>
    </source>
</evidence>
<evidence type="ECO:0000259" key="6">
    <source>
        <dbReference type="PROSITE" id="PS50016"/>
    </source>
</evidence>
<dbReference type="Gene3D" id="3.30.40.10">
    <property type="entry name" value="Zinc/RING finger domain, C3HC4 (zinc finger)"/>
    <property type="match status" value="2"/>
</dbReference>
<evidence type="ECO:0000256" key="2">
    <source>
        <dbReference type="ARBA" id="ARBA00022771"/>
    </source>
</evidence>
<dbReference type="InterPro" id="IPR040263">
    <property type="entry name" value="PWP3A_3B_4"/>
</dbReference>
<dbReference type="Proteomes" id="UP001165090">
    <property type="component" value="Unassembled WGS sequence"/>
</dbReference>
<dbReference type="PROSITE" id="PS50812">
    <property type="entry name" value="PWWP"/>
    <property type="match status" value="2"/>
</dbReference>
<evidence type="ECO:0000256" key="5">
    <source>
        <dbReference type="SAM" id="MobiDB-lite"/>
    </source>
</evidence>
<evidence type="ECO:0008006" key="10">
    <source>
        <dbReference type="Google" id="ProtNLM"/>
    </source>
</evidence>
<dbReference type="SMART" id="SM00293">
    <property type="entry name" value="PWWP"/>
    <property type="match status" value="2"/>
</dbReference>
<dbReference type="EMBL" id="BSDZ01000014">
    <property type="protein sequence ID" value="GLI62898.1"/>
    <property type="molecule type" value="Genomic_DNA"/>
</dbReference>
<keyword evidence="9" id="KW-1185">Reference proteome</keyword>
<dbReference type="InterPro" id="IPR000313">
    <property type="entry name" value="PWWP_dom"/>
</dbReference>
<reference evidence="8 9" key="1">
    <citation type="journal article" date="2023" name="IScience">
        <title>Expanded male sex-determining region conserved during the evolution of homothallism in the green alga Volvox.</title>
        <authorList>
            <person name="Yamamoto K."/>
            <person name="Matsuzaki R."/>
            <person name="Mahakham W."/>
            <person name="Heman W."/>
            <person name="Sekimoto H."/>
            <person name="Kawachi M."/>
            <person name="Minakuchi Y."/>
            <person name="Toyoda A."/>
            <person name="Nozaki H."/>
        </authorList>
    </citation>
    <scope>NUCLEOTIDE SEQUENCE [LARGE SCALE GENOMIC DNA]</scope>
    <source>
        <strain evidence="8 9">NIES-4468</strain>
    </source>
</reference>
<dbReference type="PANTHER" id="PTHR31333">
    <property type="entry name" value="PWWP DOMAIN-CONTAINING DNA REPAIR FACTOR 3 FAMILY MEMBER"/>
    <property type="match status" value="1"/>
</dbReference>
<dbReference type="InterPro" id="IPR001965">
    <property type="entry name" value="Znf_PHD"/>
</dbReference>
<dbReference type="SMART" id="SM00249">
    <property type="entry name" value="PHD"/>
    <property type="match status" value="2"/>
</dbReference>
<evidence type="ECO:0000256" key="4">
    <source>
        <dbReference type="PROSITE-ProRule" id="PRU00146"/>
    </source>
</evidence>
<feature type="region of interest" description="Disordered" evidence="5">
    <location>
        <begin position="348"/>
        <end position="370"/>
    </location>
</feature>
<name>A0ABQ5RZ39_9CHLO</name>
<feature type="domain" description="PWWP" evidence="7">
    <location>
        <begin position="160"/>
        <end position="225"/>
    </location>
</feature>
<protein>
    <recommendedName>
        <fullName evidence="10">PWWP domain-containing protein</fullName>
    </recommendedName>
</protein>
<dbReference type="InterPro" id="IPR011011">
    <property type="entry name" value="Znf_FYVE_PHD"/>
</dbReference>